<evidence type="ECO:0000256" key="3">
    <source>
        <dbReference type="ARBA" id="ARBA00023027"/>
    </source>
</evidence>
<dbReference type="InterPro" id="IPR015815">
    <property type="entry name" value="HIBADH-related"/>
</dbReference>
<dbReference type="AlphaFoldDB" id="A0AAW1T8Y3"/>
<evidence type="ECO:0000313" key="7">
    <source>
        <dbReference type="EMBL" id="KAK9866262.1"/>
    </source>
</evidence>
<evidence type="ECO:0000256" key="1">
    <source>
        <dbReference type="ARBA" id="ARBA00007598"/>
    </source>
</evidence>
<dbReference type="Pfam" id="PF03446">
    <property type="entry name" value="NAD_binding_2"/>
    <property type="match status" value="1"/>
</dbReference>
<reference evidence="7 8" key="1">
    <citation type="journal article" date="2024" name="Nat. Commun.">
        <title>Phylogenomics reveals the evolutionary origins of lichenization in chlorophyte algae.</title>
        <authorList>
            <person name="Puginier C."/>
            <person name="Libourel C."/>
            <person name="Otte J."/>
            <person name="Skaloud P."/>
            <person name="Haon M."/>
            <person name="Grisel S."/>
            <person name="Petersen M."/>
            <person name="Berrin J.G."/>
            <person name="Delaux P.M."/>
            <person name="Dal Grande F."/>
            <person name="Keller J."/>
        </authorList>
    </citation>
    <scope>NUCLEOTIDE SEQUENCE [LARGE SCALE GENOMIC DNA]</scope>
    <source>
        <strain evidence="7 8">SAG 2523</strain>
    </source>
</reference>
<dbReference type="Proteomes" id="UP001485043">
    <property type="component" value="Unassembled WGS sequence"/>
</dbReference>
<dbReference type="GO" id="GO:0050661">
    <property type="term" value="F:NADP binding"/>
    <property type="evidence" value="ECO:0007669"/>
    <property type="project" value="InterPro"/>
</dbReference>
<gene>
    <name evidence="7" type="ORF">WJX84_003664</name>
</gene>
<dbReference type="Gene3D" id="1.10.1040.10">
    <property type="entry name" value="N-(1-d-carboxylethyl)-l-norvaline Dehydrogenase, domain 2"/>
    <property type="match status" value="1"/>
</dbReference>
<accession>A0AAW1T8Y3</accession>
<dbReference type="PIRSF" id="PIRSF000103">
    <property type="entry name" value="HIBADH"/>
    <property type="match status" value="1"/>
</dbReference>
<dbReference type="SUPFAM" id="SSF51735">
    <property type="entry name" value="NAD(P)-binding Rossmann-fold domains"/>
    <property type="match status" value="1"/>
</dbReference>
<evidence type="ECO:0000256" key="4">
    <source>
        <dbReference type="PIRSR" id="PIRSR000103-1"/>
    </source>
</evidence>
<keyword evidence="2" id="KW-0560">Oxidoreductase</keyword>
<dbReference type="InterPro" id="IPR036291">
    <property type="entry name" value="NAD(P)-bd_dom_sf"/>
</dbReference>
<dbReference type="PANTHER" id="PTHR43580">
    <property type="entry name" value="OXIDOREDUCTASE GLYR1-RELATED"/>
    <property type="match status" value="1"/>
</dbReference>
<dbReference type="SUPFAM" id="SSF48179">
    <property type="entry name" value="6-phosphogluconate dehydrogenase C-terminal domain-like"/>
    <property type="match status" value="1"/>
</dbReference>
<dbReference type="InterPro" id="IPR051265">
    <property type="entry name" value="HIBADH-related_NP60_sf"/>
</dbReference>
<feature type="domain" description="3-hydroxyisobutyrate dehydrogenase-like NAD-binding" evidence="6">
    <location>
        <begin position="178"/>
        <end position="293"/>
    </location>
</feature>
<proteinExistence type="inferred from homology"/>
<feature type="active site" evidence="4">
    <location>
        <position position="182"/>
    </location>
</feature>
<feature type="domain" description="6-phosphogluconate dehydrogenase NADP-binding" evidence="5">
    <location>
        <begin position="7"/>
        <end position="169"/>
    </location>
</feature>
<dbReference type="PANTHER" id="PTHR43580:SF8">
    <property type="entry name" value="6-PHOSPHOGLUCONATE DEHYDROGENASE NADP-BINDING DOMAIN-CONTAINING PROTEIN-RELATED"/>
    <property type="match status" value="1"/>
</dbReference>
<sequence>MPATASVGFLGLGSMGKGMATNLQKFLSSEGEAKSFQPFLSVWNRSEARLKPLVDIGAKSASVEAIARHCDVVFAMVFDDAAVRSMFQQYLKASPSAGSIFIDCATVHPDLTKEHAALAKQHGVQYLGCPVFGRPDAAMAKQLLVASAGDPAACAKVRPLLEAMGRGIIDVGHRPELGHALKLCGNFWITSVVELIAESMTLSDASGVPREVFTNLITNMYPGSFVGGYMKRMGQNDPEVFKITPENPGFAVEGAIKDTGLISQLGKQHGVNMAVADLVNQHMRDVKQQGYGEMGELVLLLRRQAGVMPGAP</sequence>
<dbReference type="Pfam" id="PF14833">
    <property type="entry name" value="NAD_binding_11"/>
    <property type="match status" value="1"/>
</dbReference>
<dbReference type="EMBL" id="JALJOV010000175">
    <property type="protein sequence ID" value="KAK9866262.1"/>
    <property type="molecule type" value="Genomic_DNA"/>
</dbReference>
<dbReference type="InterPro" id="IPR008927">
    <property type="entry name" value="6-PGluconate_DH-like_C_sf"/>
</dbReference>
<keyword evidence="3" id="KW-0520">NAD</keyword>
<dbReference type="InterPro" id="IPR002204">
    <property type="entry name" value="3-OH-isobutyrate_DH-rel_CS"/>
</dbReference>
<evidence type="ECO:0000313" key="8">
    <source>
        <dbReference type="Proteomes" id="UP001485043"/>
    </source>
</evidence>
<comment type="similarity">
    <text evidence="1">Belongs to the HIBADH-related family. NP60 subfamily.</text>
</comment>
<protein>
    <submittedName>
        <fullName evidence="7">Uncharacterized protein</fullName>
    </submittedName>
</protein>
<dbReference type="GO" id="GO:0051287">
    <property type="term" value="F:NAD binding"/>
    <property type="evidence" value="ECO:0007669"/>
    <property type="project" value="InterPro"/>
</dbReference>
<comment type="caution">
    <text evidence="7">The sequence shown here is derived from an EMBL/GenBank/DDBJ whole genome shotgun (WGS) entry which is preliminary data.</text>
</comment>
<keyword evidence="8" id="KW-1185">Reference proteome</keyword>
<dbReference type="InterPro" id="IPR029154">
    <property type="entry name" value="HIBADH-like_NADP-bd"/>
</dbReference>
<evidence type="ECO:0000259" key="5">
    <source>
        <dbReference type="Pfam" id="PF03446"/>
    </source>
</evidence>
<dbReference type="InterPro" id="IPR006115">
    <property type="entry name" value="6PGDH_NADP-bd"/>
</dbReference>
<dbReference type="Gene3D" id="3.40.50.720">
    <property type="entry name" value="NAD(P)-binding Rossmann-like Domain"/>
    <property type="match status" value="1"/>
</dbReference>
<dbReference type="GO" id="GO:0016491">
    <property type="term" value="F:oxidoreductase activity"/>
    <property type="evidence" value="ECO:0007669"/>
    <property type="project" value="UniProtKB-KW"/>
</dbReference>
<evidence type="ECO:0000256" key="2">
    <source>
        <dbReference type="ARBA" id="ARBA00023002"/>
    </source>
</evidence>
<evidence type="ECO:0000259" key="6">
    <source>
        <dbReference type="Pfam" id="PF14833"/>
    </source>
</evidence>
<dbReference type="PROSITE" id="PS00895">
    <property type="entry name" value="3_HYDROXYISOBUT_DH"/>
    <property type="match status" value="1"/>
</dbReference>
<organism evidence="7 8">
    <name type="scientific">Apatococcus fuscideae</name>
    <dbReference type="NCBI Taxonomy" id="2026836"/>
    <lineage>
        <taxon>Eukaryota</taxon>
        <taxon>Viridiplantae</taxon>
        <taxon>Chlorophyta</taxon>
        <taxon>core chlorophytes</taxon>
        <taxon>Trebouxiophyceae</taxon>
        <taxon>Chlorellales</taxon>
        <taxon>Chlorellaceae</taxon>
        <taxon>Apatococcus</taxon>
    </lineage>
</organism>
<dbReference type="InterPro" id="IPR013328">
    <property type="entry name" value="6PGD_dom2"/>
</dbReference>
<name>A0AAW1T8Y3_9CHLO</name>